<dbReference type="SUPFAM" id="SSF47384">
    <property type="entry name" value="Homodimeric domain of signal transducing histidine kinase"/>
    <property type="match status" value="1"/>
</dbReference>
<dbReference type="RefSeq" id="WP_144228938.1">
    <property type="nucleotide sequence ID" value="NZ_CBCRVV010000002.1"/>
</dbReference>
<organism evidence="11 12">
    <name type="scientific">Rariglobus hedericola</name>
    <dbReference type="NCBI Taxonomy" id="2597822"/>
    <lineage>
        <taxon>Bacteria</taxon>
        <taxon>Pseudomonadati</taxon>
        <taxon>Verrucomicrobiota</taxon>
        <taxon>Opitutia</taxon>
        <taxon>Opitutales</taxon>
        <taxon>Opitutaceae</taxon>
        <taxon>Rariglobus</taxon>
    </lineage>
</organism>
<dbReference type="SMART" id="SM00387">
    <property type="entry name" value="HATPase_c"/>
    <property type="match status" value="1"/>
</dbReference>
<dbReference type="InterPro" id="IPR003661">
    <property type="entry name" value="HisK_dim/P_dom"/>
</dbReference>
<dbReference type="PANTHER" id="PTHR43547:SF2">
    <property type="entry name" value="HYBRID SIGNAL TRANSDUCTION HISTIDINE KINASE C"/>
    <property type="match status" value="1"/>
</dbReference>
<dbReference type="Proteomes" id="UP000315648">
    <property type="component" value="Unassembled WGS sequence"/>
</dbReference>
<dbReference type="InterPro" id="IPR035965">
    <property type="entry name" value="PAS-like_dom_sf"/>
</dbReference>
<dbReference type="PRINTS" id="PR00344">
    <property type="entry name" value="BCTRLSENSOR"/>
</dbReference>
<evidence type="ECO:0000313" key="11">
    <source>
        <dbReference type="EMBL" id="TSJ78597.1"/>
    </source>
</evidence>
<dbReference type="CDD" id="cd17538">
    <property type="entry name" value="REC_D1_PleD-like"/>
    <property type="match status" value="1"/>
</dbReference>
<sequence>MTKIRILIVDDEEANRVTLEAVLSREPNYHLHFATNGAEALLLAEKIVPDLVLLDVMMPDMDGFAVCRHIRAHPRLSPVPIIMLTALNDQASRLVGINAGADDFISKPYAFAELRARVRTITRLNRFRVIAEQRARFERLFAITPSAIVIVSPDGVISAVNDLAAALLAPLDVSPVENRPLFTGMPADAAARLAEIIAITCRDDTPGPASEFSVSFSECARVFSVKSTRLKENGHVFALLVLHDITAEVRAREELVTLNTRLDALVRDRTAQLETANELLLSYTAFVSHDLRSPLSVIRAYLSMLADGAIPVSAEARSMIKEAFVASGMMEDMIANILTMASDDHHARLPDKAIDPRPILEKLAWKLASFVPKPRPTITVGPLPLIFASAPLVERVFYNLISNAIKYAAKDRAIVIEIGSTTTATGTAIHVRDNGVGFDSAHAEKLFRSFSRLPGSEVCDGMGLGLSLISRLIGAHHGRIWADGRPGEGATFFVEFKENATVVAA</sequence>
<dbReference type="PANTHER" id="PTHR43547">
    <property type="entry name" value="TWO-COMPONENT HISTIDINE KINASE"/>
    <property type="match status" value="1"/>
</dbReference>
<dbReference type="Gene3D" id="3.30.450.20">
    <property type="entry name" value="PAS domain"/>
    <property type="match status" value="1"/>
</dbReference>
<dbReference type="InterPro" id="IPR003594">
    <property type="entry name" value="HATPase_dom"/>
</dbReference>
<dbReference type="AlphaFoldDB" id="A0A556QPN7"/>
<dbReference type="Gene3D" id="1.10.287.130">
    <property type="match status" value="1"/>
</dbReference>
<dbReference type="PROSITE" id="PS50109">
    <property type="entry name" value="HIS_KIN"/>
    <property type="match status" value="1"/>
</dbReference>
<accession>A0A556QPN7</accession>
<evidence type="ECO:0000256" key="4">
    <source>
        <dbReference type="ARBA" id="ARBA00023012"/>
    </source>
</evidence>
<keyword evidence="7" id="KW-0804">Transcription</keyword>
<evidence type="ECO:0000256" key="8">
    <source>
        <dbReference type="PROSITE-ProRule" id="PRU00169"/>
    </source>
</evidence>
<dbReference type="GO" id="GO:0000155">
    <property type="term" value="F:phosphorelay sensor kinase activity"/>
    <property type="evidence" value="ECO:0007669"/>
    <property type="project" value="InterPro"/>
</dbReference>
<evidence type="ECO:0000256" key="7">
    <source>
        <dbReference type="ARBA" id="ARBA00023163"/>
    </source>
</evidence>
<evidence type="ECO:0000256" key="6">
    <source>
        <dbReference type="ARBA" id="ARBA00023125"/>
    </source>
</evidence>
<dbReference type="PROSITE" id="PS50110">
    <property type="entry name" value="RESPONSE_REGULATORY"/>
    <property type="match status" value="1"/>
</dbReference>
<evidence type="ECO:0000256" key="2">
    <source>
        <dbReference type="ARBA" id="ARBA00012438"/>
    </source>
</evidence>
<evidence type="ECO:0000313" key="12">
    <source>
        <dbReference type="Proteomes" id="UP000315648"/>
    </source>
</evidence>
<dbReference type="InterPro" id="IPR000014">
    <property type="entry name" value="PAS"/>
</dbReference>
<keyword evidence="5" id="KW-0805">Transcription regulation</keyword>
<evidence type="ECO:0000256" key="5">
    <source>
        <dbReference type="ARBA" id="ARBA00023015"/>
    </source>
</evidence>
<comment type="caution">
    <text evidence="11">The sequence shown here is derived from an EMBL/GenBank/DDBJ whole genome shotgun (WGS) entry which is preliminary data.</text>
</comment>
<dbReference type="InterPro" id="IPR001789">
    <property type="entry name" value="Sig_transdc_resp-reg_receiver"/>
</dbReference>
<name>A0A556QPN7_9BACT</name>
<dbReference type="InterPro" id="IPR005467">
    <property type="entry name" value="His_kinase_dom"/>
</dbReference>
<dbReference type="SUPFAM" id="SSF55785">
    <property type="entry name" value="PYP-like sensor domain (PAS domain)"/>
    <property type="match status" value="1"/>
</dbReference>
<dbReference type="NCBIfam" id="TIGR00229">
    <property type="entry name" value="sensory_box"/>
    <property type="match status" value="1"/>
</dbReference>
<keyword evidence="3 8" id="KW-0597">Phosphoprotein</keyword>
<dbReference type="Pfam" id="PF00072">
    <property type="entry name" value="Response_reg"/>
    <property type="match status" value="1"/>
</dbReference>
<dbReference type="Gene3D" id="3.30.565.10">
    <property type="entry name" value="Histidine kinase-like ATPase, C-terminal domain"/>
    <property type="match status" value="1"/>
</dbReference>
<dbReference type="InterPro" id="IPR036097">
    <property type="entry name" value="HisK_dim/P_sf"/>
</dbReference>
<dbReference type="InterPro" id="IPR036890">
    <property type="entry name" value="HATPase_C_sf"/>
</dbReference>
<dbReference type="SUPFAM" id="SSF52172">
    <property type="entry name" value="CheY-like"/>
    <property type="match status" value="1"/>
</dbReference>
<dbReference type="FunFam" id="3.40.50.2300:FF:000001">
    <property type="entry name" value="DNA-binding response regulator PhoB"/>
    <property type="match status" value="1"/>
</dbReference>
<evidence type="ECO:0000259" key="9">
    <source>
        <dbReference type="PROSITE" id="PS50109"/>
    </source>
</evidence>
<protein>
    <recommendedName>
        <fullName evidence="2">histidine kinase</fullName>
        <ecNumber evidence="2">2.7.13.3</ecNumber>
    </recommendedName>
</protein>
<evidence type="ECO:0000256" key="1">
    <source>
        <dbReference type="ARBA" id="ARBA00000085"/>
    </source>
</evidence>
<comment type="catalytic activity">
    <reaction evidence="1">
        <text>ATP + protein L-histidine = ADP + protein N-phospho-L-histidine.</text>
        <dbReference type="EC" id="2.7.13.3"/>
    </reaction>
</comment>
<dbReference type="EC" id="2.7.13.3" evidence="2"/>
<dbReference type="SUPFAM" id="SSF55874">
    <property type="entry name" value="ATPase domain of HSP90 chaperone/DNA topoisomerase II/histidine kinase"/>
    <property type="match status" value="1"/>
</dbReference>
<dbReference type="CDD" id="cd00082">
    <property type="entry name" value="HisKA"/>
    <property type="match status" value="1"/>
</dbReference>
<feature type="domain" description="Response regulatory" evidence="10">
    <location>
        <begin position="5"/>
        <end position="122"/>
    </location>
</feature>
<keyword evidence="4" id="KW-0902">Two-component regulatory system</keyword>
<keyword evidence="12" id="KW-1185">Reference proteome</keyword>
<dbReference type="SMART" id="SM00388">
    <property type="entry name" value="HisKA"/>
    <property type="match status" value="1"/>
</dbReference>
<dbReference type="EMBL" id="VMBG01000001">
    <property type="protein sequence ID" value="TSJ78597.1"/>
    <property type="molecule type" value="Genomic_DNA"/>
</dbReference>
<evidence type="ECO:0000256" key="3">
    <source>
        <dbReference type="ARBA" id="ARBA00022553"/>
    </source>
</evidence>
<dbReference type="GO" id="GO:0003677">
    <property type="term" value="F:DNA binding"/>
    <property type="evidence" value="ECO:0007669"/>
    <property type="project" value="UniProtKB-KW"/>
</dbReference>
<dbReference type="InterPro" id="IPR004358">
    <property type="entry name" value="Sig_transdc_His_kin-like_C"/>
</dbReference>
<feature type="modified residue" description="4-aspartylphosphate" evidence="8">
    <location>
        <position position="55"/>
    </location>
</feature>
<gene>
    <name evidence="11" type="ORF">FPL22_04655</name>
</gene>
<keyword evidence="6" id="KW-0238">DNA-binding</keyword>
<feature type="domain" description="Histidine kinase" evidence="9">
    <location>
        <begin position="286"/>
        <end position="500"/>
    </location>
</feature>
<proteinExistence type="predicted"/>
<evidence type="ECO:0000259" key="10">
    <source>
        <dbReference type="PROSITE" id="PS50110"/>
    </source>
</evidence>
<dbReference type="SMART" id="SM00448">
    <property type="entry name" value="REC"/>
    <property type="match status" value="1"/>
</dbReference>
<dbReference type="Gene3D" id="3.40.50.2300">
    <property type="match status" value="1"/>
</dbReference>
<dbReference type="InterPro" id="IPR011006">
    <property type="entry name" value="CheY-like_superfamily"/>
</dbReference>
<dbReference type="OrthoDB" id="9759607at2"/>
<reference evidence="11 12" key="1">
    <citation type="submission" date="2019-07" db="EMBL/GenBank/DDBJ databases">
        <title>Description of 53C-WASEF.</title>
        <authorList>
            <person name="Pitt A."/>
            <person name="Hahn M.W."/>
        </authorList>
    </citation>
    <scope>NUCLEOTIDE SEQUENCE [LARGE SCALE GENOMIC DNA]</scope>
    <source>
        <strain evidence="11 12">53C-WASEF</strain>
    </source>
</reference>
<dbReference type="Pfam" id="PF02518">
    <property type="entry name" value="HATPase_c"/>
    <property type="match status" value="1"/>
</dbReference>
<dbReference type="Pfam" id="PF00512">
    <property type="entry name" value="HisKA"/>
    <property type="match status" value="1"/>
</dbReference>